<evidence type="ECO:0000313" key="8">
    <source>
        <dbReference type="Proteomes" id="UP001605036"/>
    </source>
</evidence>
<evidence type="ECO:0000256" key="4">
    <source>
        <dbReference type="SAM" id="SignalP"/>
    </source>
</evidence>
<feature type="disulfide bond" evidence="3">
    <location>
        <begin position="27"/>
        <end position="42"/>
    </location>
</feature>
<dbReference type="InterPro" id="IPR018371">
    <property type="entry name" value="Chitin-binding_1_CS"/>
</dbReference>
<evidence type="ECO:0000313" key="7">
    <source>
        <dbReference type="EMBL" id="KAL2611435.1"/>
    </source>
</evidence>
<feature type="chain" id="PRO_5044814483" evidence="4">
    <location>
        <begin position="25"/>
        <end position="191"/>
    </location>
</feature>
<organism evidence="7 8">
    <name type="scientific">Riccia fluitans</name>
    <dbReference type="NCBI Taxonomy" id="41844"/>
    <lineage>
        <taxon>Eukaryota</taxon>
        <taxon>Viridiplantae</taxon>
        <taxon>Streptophyta</taxon>
        <taxon>Embryophyta</taxon>
        <taxon>Marchantiophyta</taxon>
        <taxon>Marchantiopsida</taxon>
        <taxon>Marchantiidae</taxon>
        <taxon>Marchantiales</taxon>
        <taxon>Ricciaceae</taxon>
        <taxon>Riccia</taxon>
    </lineage>
</organism>
<reference evidence="7 8" key="1">
    <citation type="submission" date="2024-09" db="EMBL/GenBank/DDBJ databases">
        <title>Chromosome-scale assembly of Riccia fluitans.</title>
        <authorList>
            <person name="Paukszto L."/>
            <person name="Sawicki J."/>
            <person name="Karawczyk K."/>
            <person name="Piernik-Szablinska J."/>
            <person name="Szczecinska M."/>
            <person name="Mazdziarz M."/>
        </authorList>
    </citation>
    <scope>NUCLEOTIDE SEQUENCE [LARGE SCALE GENOMIC DNA]</scope>
    <source>
        <strain evidence="7">Rf_01</strain>
        <tissue evidence="7">Aerial parts of the thallus</tissue>
    </source>
</reference>
<dbReference type="InterPro" id="IPR036908">
    <property type="entry name" value="RlpA-like_sf"/>
</dbReference>
<protein>
    <submittedName>
        <fullName evidence="7">Uncharacterized protein</fullName>
    </submittedName>
</protein>
<dbReference type="InterPro" id="IPR007112">
    <property type="entry name" value="Expansin/allergen_DPBB_dom"/>
</dbReference>
<proteinExistence type="predicted"/>
<sequence length="191" mass="19973">MGEKVTWFVTTLSALLLLLQLCAAQQCGSQAGNAECSSNLCCSQYGYCGSSSDYCGAGCQSGPRDPWLPASLPSGDGSTGEASYYTAPFVPTACYGNDENQFPANQYFAAGGDGEPNIWASGENCGKWFSIQCSGDGCTSSDPISVKIVDRCPNGCFNGRAFDLSDTAFSAMANTDVGHITLQYSGPYDSP</sequence>
<feature type="disulfide bond" evidence="3">
    <location>
        <begin position="41"/>
        <end position="55"/>
    </location>
</feature>
<dbReference type="AlphaFoldDB" id="A0ABD1XR53"/>
<feature type="domain" description="Expansin-like EG45" evidence="5">
    <location>
        <begin position="91"/>
        <end position="184"/>
    </location>
</feature>
<dbReference type="InterPro" id="IPR009009">
    <property type="entry name" value="RlpA-like_DPBB"/>
</dbReference>
<dbReference type="Gene3D" id="2.40.40.10">
    <property type="entry name" value="RlpA-like domain"/>
    <property type="match status" value="1"/>
</dbReference>
<feature type="domain" description="Chitin-binding type-1" evidence="6">
    <location>
        <begin position="24"/>
        <end position="66"/>
    </location>
</feature>
<dbReference type="CDD" id="cd00035">
    <property type="entry name" value="ChtBD1"/>
    <property type="match status" value="1"/>
</dbReference>
<keyword evidence="4" id="KW-0732">Signal</keyword>
<dbReference type="EMBL" id="JBHFFA010000007">
    <property type="protein sequence ID" value="KAL2611435.1"/>
    <property type="molecule type" value="Genomic_DNA"/>
</dbReference>
<dbReference type="PRINTS" id="PR00451">
    <property type="entry name" value="CHITINBINDNG"/>
</dbReference>
<dbReference type="SUPFAM" id="SSF50685">
    <property type="entry name" value="Barwin-like endoglucanases"/>
    <property type="match status" value="1"/>
</dbReference>
<keyword evidence="1 3" id="KW-0147">Chitin-binding</keyword>
<dbReference type="PROSITE" id="PS00026">
    <property type="entry name" value="CHIT_BIND_I_1"/>
    <property type="match status" value="1"/>
</dbReference>
<evidence type="ECO:0000259" key="6">
    <source>
        <dbReference type="PROSITE" id="PS50941"/>
    </source>
</evidence>
<feature type="signal peptide" evidence="4">
    <location>
        <begin position="1"/>
        <end position="24"/>
    </location>
</feature>
<evidence type="ECO:0000256" key="1">
    <source>
        <dbReference type="ARBA" id="ARBA00022669"/>
    </source>
</evidence>
<dbReference type="SUPFAM" id="SSF57016">
    <property type="entry name" value="Plant lectins/antimicrobial peptides"/>
    <property type="match status" value="1"/>
</dbReference>
<dbReference type="PANTHER" id="PTHR47480">
    <property type="entry name" value="EG45-LIKE DOMAIN CONTAINING PROTEIN"/>
    <property type="match status" value="1"/>
</dbReference>
<dbReference type="PROSITE" id="PS50941">
    <property type="entry name" value="CHIT_BIND_I_2"/>
    <property type="match status" value="1"/>
</dbReference>
<evidence type="ECO:0000256" key="2">
    <source>
        <dbReference type="ARBA" id="ARBA00023157"/>
    </source>
</evidence>
<gene>
    <name evidence="7" type="ORF">R1flu_023127</name>
</gene>
<dbReference type="CDD" id="cd22269">
    <property type="entry name" value="DPBB_EG45-like"/>
    <property type="match status" value="1"/>
</dbReference>
<dbReference type="PANTHER" id="PTHR47480:SF1">
    <property type="entry name" value="EG45-LIKE DOMAIN CONTAINING PROTEIN 1"/>
    <property type="match status" value="1"/>
</dbReference>
<name>A0ABD1XR53_9MARC</name>
<keyword evidence="2 3" id="KW-1015">Disulfide bond</keyword>
<dbReference type="Pfam" id="PF00187">
    <property type="entry name" value="Chitin_bind_1"/>
    <property type="match status" value="1"/>
</dbReference>
<keyword evidence="8" id="KW-1185">Reference proteome</keyword>
<feature type="disulfide bond" evidence="3">
    <location>
        <begin position="36"/>
        <end position="48"/>
    </location>
</feature>
<dbReference type="Gene3D" id="3.30.60.10">
    <property type="entry name" value="Endochitinase-like"/>
    <property type="match status" value="1"/>
</dbReference>
<dbReference type="InterPro" id="IPR036861">
    <property type="entry name" value="Endochitinase-like_sf"/>
</dbReference>
<dbReference type="Pfam" id="PF03330">
    <property type="entry name" value="DPBB_1"/>
    <property type="match status" value="1"/>
</dbReference>
<dbReference type="GO" id="GO:0008061">
    <property type="term" value="F:chitin binding"/>
    <property type="evidence" value="ECO:0007669"/>
    <property type="project" value="UniProtKB-UniRule"/>
</dbReference>
<dbReference type="Proteomes" id="UP001605036">
    <property type="component" value="Unassembled WGS sequence"/>
</dbReference>
<accession>A0ABD1XR53</accession>
<comment type="caution">
    <text evidence="7">The sequence shown here is derived from an EMBL/GenBank/DDBJ whole genome shotgun (WGS) entry which is preliminary data.</text>
</comment>
<comment type="caution">
    <text evidence="3">Lacks conserved residue(s) required for the propagation of feature annotation.</text>
</comment>
<dbReference type="FunFam" id="3.30.60.10:FF:000006">
    <property type="entry name" value="Agglutinin isolectin 1"/>
    <property type="match status" value="1"/>
</dbReference>
<evidence type="ECO:0000256" key="3">
    <source>
        <dbReference type="PROSITE-ProRule" id="PRU00261"/>
    </source>
</evidence>
<evidence type="ECO:0000259" key="5">
    <source>
        <dbReference type="PROSITE" id="PS50842"/>
    </source>
</evidence>
<dbReference type="SMART" id="SM00270">
    <property type="entry name" value="ChtBD1"/>
    <property type="match status" value="1"/>
</dbReference>
<dbReference type="InterPro" id="IPR001002">
    <property type="entry name" value="Chitin-bd_1"/>
</dbReference>
<dbReference type="PROSITE" id="PS50842">
    <property type="entry name" value="EXPANSIN_EG45"/>
    <property type="match status" value="1"/>
</dbReference>